<evidence type="ECO:0000313" key="2">
    <source>
        <dbReference type="Proteomes" id="UP000186228"/>
    </source>
</evidence>
<dbReference type="AlphaFoldDB" id="A0A1C3V2G7"/>
<proteinExistence type="predicted"/>
<dbReference type="Proteomes" id="UP000186228">
    <property type="component" value="Unassembled WGS sequence"/>
</dbReference>
<protein>
    <recommendedName>
        <fullName evidence="3">Tetratricopeptide repeat-containing protein</fullName>
    </recommendedName>
</protein>
<dbReference type="STRING" id="52131.GA0061100_104160"/>
<organism evidence="1 2">
    <name type="scientific">Rhizobium hainanense</name>
    <dbReference type="NCBI Taxonomy" id="52131"/>
    <lineage>
        <taxon>Bacteria</taxon>
        <taxon>Pseudomonadati</taxon>
        <taxon>Pseudomonadota</taxon>
        <taxon>Alphaproteobacteria</taxon>
        <taxon>Hyphomicrobiales</taxon>
        <taxon>Rhizobiaceae</taxon>
        <taxon>Rhizobium/Agrobacterium group</taxon>
        <taxon>Rhizobium</taxon>
    </lineage>
</organism>
<reference evidence="2" key="1">
    <citation type="submission" date="2016-08" db="EMBL/GenBank/DDBJ databases">
        <authorList>
            <person name="Varghese N."/>
            <person name="Submissions Spin"/>
        </authorList>
    </citation>
    <scope>NUCLEOTIDE SEQUENCE [LARGE SCALE GENOMIC DNA]</scope>
    <source>
        <strain evidence="2">CCBAU 57015</strain>
    </source>
</reference>
<sequence length="50" mass="5681">MVLRGHCYLNLKMYDDAERIFTAVAATGNRDGSRGLRDLMLAKHPPRGEY</sequence>
<gene>
    <name evidence="1" type="ORF">GA0061100_104160</name>
</gene>
<evidence type="ECO:0000313" key="1">
    <source>
        <dbReference type="EMBL" id="SCB21849.1"/>
    </source>
</evidence>
<evidence type="ECO:0008006" key="3">
    <source>
        <dbReference type="Google" id="ProtNLM"/>
    </source>
</evidence>
<dbReference type="EMBL" id="FMAC01000004">
    <property type="protein sequence ID" value="SCB21849.1"/>
    <property type="molecule type" value="Genomic_DNA"/>
</dbReference>
<accession>A0A1C3V2G7</accession>
<name>A0A1C3V2G7_9HYPH</name>
<keyword evidence="2" id="KW-1185">Reference proteome</keyword>